<reference evidence="3 4" key="1">
    <citation type="submission" date="2024-02" db="EMBL/GenBank/DDBJ databases">
        <authorList>
            <person name="Vignale AGUSTIN F."/>
            <person name="Sosa J E."/>
            <person name="Modenutti C."/>
        </authorList>
    </citation>
    <scope>NUCLEOTIDE SEQUENCE [LARGE SCALE GENOMIC DNA]</scope>
</reference>
<evidence type="ECO:0000259" key="2">
    <source>
        <dbReference type="Pfam" id="PF13839"/>
    </source>
</evidence>
<dbReference type="EMBL" id="CAUOFW020000001">
    <property type="protein sequence ID" value="CAK9133259.1"/>
    <property type="molecule type" value="Genomic_DNA"/>
</dbReference>
<organism evidence="3 4">
    <name type="scientific">Ilex paraguariensis</name>
    <name type="common">yerba mate</name>
    <dbReference type="NCBI Taxonomy" id="185542"/>
    <lineage>
        <taxon>Eukaryota</taxon>
        <taxon>Viridiplantae</taxon>
        <taxon>Streptophyta</taxon>
        <taxon>Embryophyta</taxon>
        <taxon>Tracheophyta</taxon>
        <taxon>Spermatophyta</taxon>
        <taxon>Magnoliopsida</taxon>
        <taxon>eudicotyledons</taxon>
        <taxon>Gunneridae</taxon>
        <taxon>Pentapetalae</taxon>
        <taxon>asterids</taxon>
        <taxon>campanulids</taxon>
        <taxon>Aquifoliales</taxon>
        <taxon>Aquifoliaceae</taxon>
        <taxon>Ilex</taxon>
    </lineage>
</organism>
<proteinExistence type="inferred from homology"/>
<dbReference type="PANTHER" id="PTHR32285:SF38">
    <property type="entry name" value="OS01G0614300 PROTEIN"/>
    <property type="match status" value="1"/>
</dbReference>
<feature type="non-terminal residue" evidence="3">
    <location>
        <position position="1"/>
    </location>
</feature>
<sequence length="232" mass="27360">DYDLSVEFYWSPFLVQLDKYQANGTKILRLDQLEASSMHWQGADIMVFNTGHWWVHRGKLRAWDMFHYEGKLVEEMKIESALDMAMKAWAYWIDNNVDSTKTTVFFRSISPEHKGKHWCYNETKPITDESHEESFPRPLMDIVERTIRGMRMPVRFLNITKLSQYRRDAHTSIFRTRAGKELIEKKQKQAKSFADCSHWCLPGLPDTWNRLMYADMILHSSKICAGLPHVVV</sequence>
<gene>
    <name evidence="3" type="ORF">ILEXP_LOCUS134</name>
</gene>
<evidence type="ECO:0000313" key="4">
    <source>
        <dbReference type="Proteomes" id="UP001642360"/>
    </source>
</evidence>
<dbReference type="PANTHER" id="PTHR32285">
    <property type="entry name" value="PROTEIN TRICHOME BIREFRINGENCE-LIKE 9-RELATED"/>
    <property type="match status" value="1"/>
</dbReference>
<evidence type="ECO:0000313" key="3">
    <source>
        <dbReference type="EMBL" id="CAK9133259.1"/>
    </source>
</evidence>
<feature type="domain" description="Trichome birefringence-like C-terminal" evidence="2">
    <location>
        <begin position="1"/>
        <end position="214"/>
    </location>
</feature>
<accession>A0ABC8QKW1</accession>
<dbReference type="InterPro" id="IPR026057">
    <property type="entry name" value="TBL_C"/>
</dbReference>
<keyword evidence="4" id="KW-1185">Reference proteome</keyword>
<name>A0ABC8QKW1_9AQUA</name>
<dbReference type="AlphaFoldDB" id="A0ABC8QKW1"/>
<dbReference type="Pfam" id="PF13839">
    <property type="entry name" value="PC-Esterase"/>
    <property type="match status" value="1"/>
</dbReference>
<protein>
    <recommendedName>
        <fullName evidence="2">Trichome birefringence-like C-terminal domain-containing protein</fullName>
    </recommendedName>
</protein>
<comment type="similarity">
    <text evidence="1">Belongs to the PC-esterase family. TBL subfamily.</text>
</comment>
<evidence type="ECO:0000256" key="1">
    <source>
        <dbReference type="ARBA" id="ARBA00007727"/>
    </source>
</evidence>
<comment type="caution">
    <text evidence="3">The sequence shown here is derived from an EMBL/GenBank/DDBJ whole genome shotgun (WGS) entry which is preliminary data.</text>
</comment>
<dbReference type="InterPro" id="IPR029962">
    <property type="entry name" value="TBL"/>
</dbReference>
<dbReference type="Proteomes" id="UP001642360">
    <property type="component" value="Unassembled WGS sequence"/>
</dbReference>